<evidence type="ECO:0000256" key="3">
    <source>
        <dbReference type="ARBA" id="ARBA00007134"/>
    </source>
</evidence>
<feature type="transmembrane region" description="Helical" evidence="11">
    <location>
        <begin position="346"/>
        <end position="369"/>
    </location>
</feature>
<comment type="similarity">
    <text evidence="3">Belongs to the glycoside-pentoside-hexuronide (GPH) cation symporter transporter (TC 2.A.2.4) family.</text>
</comment>
<keyword evidence="8 11" id="KW-1133">Transmembrane helix</keyword>
<evidence type="ECO:0000256" key="7">
    <source>
        <dbReference type="ARBA" id="ARBA00022847"/>
    </source>
</evidence>
<keyword evidence="5" id="KW-0762">Sugar transport</keyword>
<feature type="transmembrane region" description="Helical" evidence="11">
    <location>
        <begin position="214"/>
        <end position="238"/>
    </location>
</feature>
<protein>
    <submittedName>
        <fullName evidence="12">Uncharacterized protein</fullName>
    </submittedName>
</protein>
<feature type="transmembrane region" description="Helical" evidence="11">
    <location>
        <begin position="495"/>
        <end position="515"/>
    </location>
</feature>
<dbReference type="Gene3D" id="1.20.1250.20">
    <property type="entry name" value="MFS general substrate transporter like domains"/>
    <property type="match status" value="1"/>
</dbReference>
<keyword evidence="13" id="KW-1185">Reference proteome</keyword>
<feature type="transmembrane region" description="Helical" evidence="11">
    <location>
        <begin position="69"/>
        <end position="86"/>
    </location>
</feature>
<dbReference type="Pfam" id="PF13347">
    <property type="entry name" value="MFS_2"/>
    <property type="match status" value="1"/>
</dbReference>
<keyword evidence="6 11" id="KW-0812">Transmembrane</keyword>
<sequence length="697" mass="75221">MPNPEANCSQHSRSRARPSTSAAPRQPVRARASLRQLLRVASVASGIQFGWALQLSLLTPYVQQLGIPHQWASIIWLCGPVSGLFVQPLVGHMSDRCTSRFGRRRPFIFVGAVSIVIAVVIIAYAADIGWILGDTATYRPAAITVFIIGFWILDVANNVTQGPCRALLSDLTNCAILLMFIAFDLVHLLNFDRYDQHALLPLTIRVVGVRGCYLFHYMLLLLLDLFTGSCLALNSWVVSRTGEPNSGKEGNQRVEKGNRGPNDRGIGVKEPNGIFNNTNGGCKGGRSEGSNEGREWLKASKDIEDHFVRAYDSGKEEAGGSESSRTVGGGGVPNGKDPRRTRVANAYYSLFMAVGNILGYATGSYSGWYKVFPFTLSPACTISCANLKSAFFLDIAFIAVTTYISIMAAHEVPLNSNMVAHAEAVVEESGSAEEAFMWELFGTFKYFSTPVWIILSVTALTWIGWFPFTLFDTDWMGREIYGGDPNQGLIYDTGVRMGALGLLLNSVVLALTSLLMERLCRKRGAGFVWGISNIVMTFCFLAMLVLTYVASSIGYAGKDLPPPGIVIAALIIFTILGFPLAITYSVPYALISTHIESLGLGQGLSMGVLNLAIVVPQVATCGSMLAWVEHLTRYISTLVAIVQWGIIVSLGSGPWDQLFGGGNSPAFAVGAVSTVISGLIAILAIPRSGAQKARSLA</sequence>
<feature type="compositionally biased region" description="Low complexity" evidence="10">
    <location>
        <begin position="17"/>
        <end position="27"/>
    </location>
</feature>
<dbReference type="CDD" id="cd17313">
    <property type="entry name" value="MFS_SLC45_SUC"/>
    <property type="match status" value="1"/>
</dbReference>
<feature type="transmembrane region" description="Helical" evidence="11">
    <location>
        <begin position="634"/>
        <end position="653"/>
    </location>
</feature>
<evidence type="ECO:0000256" key="4">
    <source>
        <dbReference type="ARBA" id="ARBA00022448"/>
    </source>
</evidence>
<feature type="transmembrane region" description="Helical" evidence="11">
    <location>
        <begin position="665"/>
        <end position="685"/>
    </location>
</feature>
<feature type="compositionally biased region" description="Basic and acidic residues" evidence="10">
    <location>
        <begin position="250"/>
        <end position="262"/>
    </location>
</feature>
<feature type="transmembrane region" description="Helical" evidence="11">
    <location>
        <begin position="446"/>
        <end position="468"/>
    </location>
</feature>
<feature type="compositionally biased region" description="Polar residues" evidence="10">
    <location>
        <begin position="1"/>
        <end position="11"/>
    </location>
</feature>
<dbReference type="GO" id="GO:0005886">
    <property type="term" value="C:plasma membrane"/>
    <property type="evidence" value="ECO:0007669"/>
    <property type="project" value="TreeGrafter"/>
</dbReference>
<evidence type="ECO:0000256" key="10">
    <source>
        <dbReference type="SAM" id="MobiDB-lite"/>
    </source>
</evidence>
<evidence type="ECO:0000256" key="5">
    <source>
        <dbReference type="ARBA" id="ARBA00022597"/>
    </source>
</evidence>
<dbReference type="SUPFAM" id="SSF103473">
    <property type="entry name" value="MFS general substrate transporter"/>
    <property type="match status" value="2"/>
</dbReference>
<evidence type="ECO:0000256" key="1">
    <source>
        <dbReference type="ARBA" id="ARBA00004141"/>
    </source>
</evidence>
<feature type="region of interest" description="Disordered" evidence="10">
    <location>
        <begin position="314"/>
        <end position="338"/>
    </location>
</feature>
<keyword evidence="7" id="KW-0769">Symport</keyword>
<feature type="region of interest" description="Disordered" evidence="10">
    <location>
        <begin position="1"/>
        <end position="28"/>
    </location>
</feature>
<evidence type="ECO:0000256" key="11">
    <source>
        <dbReference type="SAM" id="Phobius"/>
    </source>
</evidence>
<name>A0AAQ3RHC6_VIGMU</name>
<organism evidence="12 13">
    <name type="scientific">Vigna mungo</name>
    <name type="common">Black gram</name>
    <name type="synonym">Phaseolus mungo</name>
    <dbReference type="NCBI Taxonomy" id="3915"/>
    <lineage>
        <taxon>Eukaryota</taxon>
        <taxon>Viridiplantae</taxon>
        <taxon>Streptophyta</taxon>
        <taxon>Embryophyta</taxon>
        <taxon>Tracheophyta</taxon>
        <taxon>Spermatophyta</taxon>
        <taxon>Magnoliopsida</taxon>
        <taxon>eudicotyledons</taxon>
        <taxon>Gunneridae</taxon>
        <taxon>Pentapetalae</taxon>
        <taxon>rosids</taxon>
        <taxon>fabids</taxon>
        <taxon>Fabales</taxon>
        <taxon>Fabaceae</taxon>
        <taxon>Papilionoideae</taxon>
        <taxon>50 kb inversion clade</taxon>
        <taxon>NPAAA clade</taxon>
        <taxon>indigoferoid/millettioid clade</taxon>
        <taxon>Phaseoleae</taxon>
        <taxon>Vigna</taxon>
    </lineage>
</organism>
<feature type="transmembrane region" description="Helical" evidence="11">
    <location>
        <begin position="138"/>
        <end position="156"/>
    </location>
</feature>
<keyword evidence="9 11" id="KW-0472">Membrane</keyword>
<feature type="transmembrane region" description="Helical" evidence="11">
    <location>
        <begin position="168"/>
        <end position="189"/>
    </location>
</feature>
<feature type="transmembrane region" description="Helical" evidence="11">
    <location>
        <begin position="107"/>
        <end position="126"/>
    </location>
</feature>
<evidence type="ECO:0000313" key="12">
    <source>
        <dbReference type="EMBL" id="WVY91780.1"/>
    </source>
</evidence>
<proteinExistence type="inferred from homology"/>
<evidence type="ECO:0000256" key="6">
    <source>
        <dbReference type="ARBA" id="ARBA00022692"/>
    </source>
</evidence>
<dbReference type="PANTHER" id="PTHR19432:SF79">
    <property type="entry name" value="SUCROSE_H+ SYMPORTER, PLANT, MAJOR FACILITATOR SUPERFAMILY DOMAIN-CONTAINING PROTEIN-RELATED"/>
    <property type="match status" value="1"/>
</dbReference>
<comment type="pathway">
    <text evidence="2">Glycan biosynthesis; sucrose metabolism.</text>
</comment>
<evidence type="ECO:0000256" key="2">
    <source>
        <dbReference type="ARBA" id="ARBA00004914"/>
    </source>
</evidence>
<dbReference type="Proteomes" id="UP001374535">
    <property type="component" value="Chromosome 11"/>
</dbReference>
<feature type="transmembrane region" description="Helical" evidence="11">
    <location>
        <begin position="37"/>
        <end position="57"/>
    </location>
</feature>
<feature type="region of interest" description="Disordered" evidence="10">
    <location>
        <begin position="241"/>
        <end position="270"/>
    </location>
</feature>
<evidence type="ECO:0000256" key="8">
    <source>
        <dbReference type="ARBA" id="ARBA00022989"/>
    </source>
</evidence>
<accession>A0AAQ3RHC6</accession>
<keyword evidence="4" id="KW-0813">Transport</keyword>
<evidence type="ECO:0000256" key="9">
    <source>
        <dbReference type="ARBA" id="ARBA00023136"/>
    </source>
</evidence>
<dbReference type="AlphaFoldDB" id="A0AAQ3RHC6"/>
<dbReference type="EMBL" id="CP144690">
    <property type="protein sequence ID" value="WVY91780.1"/>
    <property type="molecule type" value="Genomic_DNA"/>
</dbReference>
<reference evidence="12 13" key="1">
    <citation type="journal article" date="2023" name="Life. Sci Alliance">
        <title>Evolutionary insights into 3D genome organization and epigenetic landscape of Vigna mungo.</title>
        <authorList>
            <person name="Junaid A."/>
            <person name="Singh B."/>
            <person name="Bhatia S."/>
        </authorList>
    </citation>
    <scope>NUCLEOTIDE SEQUENCE [LARGE SCALE GENOMIC DNA]</scope>
    <source>
        <strain evidence="12">Urdbean</strain>
    </source>
</reference>
<dbReference type="InterPro" id="IPR036259">
    <property type="entry name" value="MFS_trans_sf"/>
</dbReference>
<comment type="subcellular location">
    <subcellularLocation>
        <location evidence="1">Membrane</location>
        <topology evidence="1">Multi-pass membrane protein</topology>
    </subcellularLocation>
</comment>
<dbReference type="GO" id="GO:0005773">
    <property type="term" value="C:vacuole"/>
    <property type="evidence" value="ECO:0007669"/>
    <property type="project" value="TreeGrafter"/>
</dbReference>
<feature type="transmembrane region" description="Helical" evidence="11">
    <location>
        <begin position="565"/>
        <end position="591"/>
    </location>
</feature>
<feature type="transmembrane region" description="Helical" evidence="11">
    <location>
        <begin position="527"/>
        <end position="553"/>
    </location>
</feature>
<gene>
    <name evidence="12" type="ORF">V8G54_037294</name>
</gene>
<dbReference type="PANTHER" id="PTHR19432">
    <property type="entry name" value="SUGAR TRANSPORTER"/>
    <property type="match status" value="1"/>
</dbReference>
<feature type="transmembrane region" description="Helical" evidence="11">
    <location>
        <begin position="389"/>
        <end position="409"/>
    </location>
</feature>
<evidence type="ECO:0000313" key="13">
    <source>
        <dbReference type="Proteomes" id="UP001374535"/>
    </source>
</evidence>
<dbReference type="GO" id="GO:0008506">
    <property type="term" value="F:sucrose:proton symporter activity"/>
    <property type="evidence" value="ECO:0007669"/>
    <property type="project" value="TreeGrafter"/>
</dbReference>